<dbReference type="InterPro" id="IPR040898">
    <property type="entry name" value="CxC6"/>
</dbReference>
<comment type="caution">
    <text evidence="3">The sequence shown here is derived from an EMBL/GenBank/DDBJ whole genome shotgun (WGS) entry which is preliminary data.</text>
</comment>
<name>A0AAW0CIW0_9AGAR</name>
<organism evidence="3 4">
    <name type="scientific">Paramarasmius palmivorus</name>
    <dbReference type="NCBI Taxonomy" id="297713"/>
    <lineage>
        <taxon>Eukaryota</taxon>
        <taxon>Fungi</taxon>
        <taxon>Dikarya</taxon>
        <taxon>Basidiomycota</taxon>
        <taxon>Agaricomycotina</taxon>
        <taxon>Agaricomycetes</taxon>
        <taxon>Agaricomycetidae</taxon>
        <taxon>Agaricales</taxon>
        <taxon>Marasmiineae</taxon>
        <taxon>Marasmiaceae</taxon>
        <taxon>Paramarasmius</taxon>
    </lineage>
</organism>
<evidence type="ECO:0000259" key="2">
    <source>
        <dbReference type="Pfam" id="PF18721"/>
    </source>
</evidence>
<feature type="domain" description="CxC6 like cysteine cluster associated with KDZ" evidence="2">
    <location>
        <begin position="324"/>
        <end position="374"/>
    </location>
</feature>
<sequence>MLALPIVHDMFDFLKNNPDISDKLNFPKLQRFFRLCRRHLFREADPESPEDPTVLPAELDLPLRTFLSSALGLEENLVQRCWSGMRTTIAESCYWDVTDDDDLFRMYGDGAQIGAMDLIADLKTCLGPDCNRRNLRKEAGVSCRIFTLRRGVLPAYYYTLYCSVCSTRYYPNYYVQRPGDINCQRVYYGGIPSVLHVFQKAFVEVDLIEHFEWQMMFQHSSAQSIARVYNRTLGRTNQNLPWNGALSAALDADLVYESFFLHALLRDHQKQNSILSVPHGSNQRRWLDQALQERNLRIAGNGQPLWAHACKKCMKIQVKDDGTKVCREPLASARDRFCPLHQSQALVCAIDGCKNPAELSHLTCTAVEHRQAEDDFQVRRTTAMSQLKARFQRAGVPLLNDVDPVVENDGSITEAIPSSTARLTGQMSRRWTHNEQLVVYPCGIIASRCTFYNSEAVSGVKDSHEYCNQNCNPAGYPELQQGEKWTFNSSAAEQTNTWFGAFHPIVKEMLQWRYNFFCDEMIMLRNEWTEEELFKEGSCPIIRSESFLRGGDW</sequence>
<gene>
    <name evidence="3" type="ORF">VNI00_010291</name>
</gene>
<proteinExistence type="predicted"/>
<dbReference type="Proteomes" id="UP001383192">
    <property type="component" value="Unassembled WGS sequence"/>
</dbReference>
<dbReference type="AlphaFoldDB" id="A0AAW0CIW0"/>
<protein>
    <recommendedName>
        <fullName evidence="5">CxC5 like cysteine cluster associated with KDZ domain-containing protein</fullName>
    </recommendedName>
</protein>
<dbReference type="Pfam" id="PF18718">
    <property type="entry name" value="CxC5"/>
    <property type="match status" value="1"/>
</dbReference>
<keyword evidence="4" id="KW-1185">Reference proteome</keyword>
<evidence type="ECO:0000313" key="4">
    <source>
        <dbReference type="Proteomes" id="UP001383192"/>
    </source>
</evidence>
<dbReference type="InterPro" id="IPR041539">
    <property type="entry name" value="CxC5"/>
</dbReference>
<dbReference type="Pfam" id="PF18721">
    <property type="entry name" value="CxC6"/>
    <property type="match status" value="1"/>
</dbReference>
<evidence type="ECO:0008006" key="5">
    <source>
        <dbReference type="Google" id="ProtNLM"/>
    </source>
</evidence>
<accession>A0AAW0CIW0</accession>
<dbReference type="EMBL" id="JAYKXP010000040">
    <property type="protein sequence ID" value="KAK7039107.1"/>
    <property type="molecule type" value="Genomic_DNA"/>
</dbReference>
<evidence type="ECO:0000313" key="3">
    <source>
        <dbReference type="EMBL" id="KAK7039107.1"/>
    </source>
</evidence>
<evidence type="ECO:0000259" key="1">
    <source>
        <dbReference type="Pfam" id="PF18718"/>
    </source>
</evidence>
<feature type="domain" description="CxC5 like cysteine cluster associated with KDZ" evidence="1">
    <location>
        <begin position="114"/>
        <end position="233"/>
    </location>
</feature>
<reference evidence="3 4" key="1">
    <citation type="submission" date="2024-01" db="EMBL/GenBank/DDBJ databases">
        <title>A draft genome for a cacao thread blight-causing isolate of Paramarasmius palmivorus.</title>
        <authorList>
            <person name="Baruah I.K."/>
            <person name="Bukari Y."/>
            <person name="Amoako-Attah I."/>
            <person name="Meinhardt L.W."/>
            <person name="Bailey B.A."/>
            <person name="Cohen S.P."/>
        </authorList>
    </citation>
    <scope>NUCLEOTIDE SEQUENCE [LARGE SCALE GENOMIC DNA]</scope>
    <source>
        <strain evidence="3 4">GH-12</strain>
    </source>
</reference>